<accession>A0A3T0E6K9</accession>
<dbReference type="EMBL" id="CP018911">
    <property type="protein sequence ID" value="AZU02846.1"/>
    <property type="molecule type" value="Genomic_DNA"/>
</dbReference>
<dbReference type="OrthoDB" id="9804723at2"/>
<dbReference type="InterPro" id="IPR000639">
    <property type="entry name" value="Epox_hydrolase-like"/>
</dbReference>
<dbReference type="GO" id="GO:0016020">
    <property type="term" value="C:membrane"/>
    <property type="evidence" value="ECO:0007669"/>
    <property type="project" value="TreeGrafter"/>
</dbReference>
<reference evidence="1 2" key="1">
    <citation type="submission" date="2016-12" db="EMBL/GenBank/DDBJ databases">
        <title>The genome of dimorphic prosthecate Glycocaulis alkaliphilus 6b-8t, isolated from crude oil dictates its adaptability in petroleum environments.</title>
        <authorList>
            <person name="Wu X.-L."/>
            <person name="Geng S."/>
        </authorList>
    </citation>
    <scope>NUCLEOTIDE SEQUENCE [LARGE SCALE GENOMIC DNA]</scope>
    <source>
        <strain evidence="1 2">6B-8</strain>
    </source>
</reference>
<dbReference type="PANTHER" id="PTHR43798:SF33">
    <property type="entry name" value="HYDROLASE, PUTATIVE (AFU_ORTHOLOGUE AFUA_2G14860)-RELATED"/>
    <property type="match status" value="1"/>
</dbReference>
<dbReference type="AlphaFoldDB" id="A0A3T0E6K9"/>
<evidence type="ECO:0000313" key="2">
    <source>
        <dbReference type="Proteomes" id="UP000286954"/>
    </source>
</evidence>
<dbReference type="KEGG" id="gak:X907_0298"/>
<dbReference type="GO" id="GO:0046464">
    <property type="term" value="P:acylglycerol catabolic process"/>
    <property type="evidence" value="ECO:0007669"/>
    <property type="project" value="TreeGrafter"/>
</dbReference>
<keyword evidence="1" id="KW-0378">Hydrolase</keyword>
<dbReference type="Gene3D" id="3.40.50.1820">
    <property type="entry name" value="alpha/beta hydrolase"/>
    <property type="match status" value="1"/>
</dbReference>
<dbReference type="InterPro" id="IPR029058">
    <property type="entry name" value="AB_hydrolase_fold"/>
</dbReference>
<dbReference type="Pfam" id="PF00561">
    <property type="entry name" value="Abhydrolase_1"/>
    <property type="match status" value="1"/>
</dbReference>
<proteinExistence type="predicted"/>
<dbReference type="Proteomes" id="UP000286954">
    <property type="component" value="Chromosome"/>
</dbReference>
<dbReference type="GO" id="GO:0047372">
    <property type="term" value="F:monoacylglycerol lipase activity"/>
    <property type="evidence" value="ECO:0007669"/>
    <property type="project" value="TreeGrafter"/>
</dbReference>
<dbReference type="PANTHER" id="PTHR43798">
    <property type="entry name" value="MONOACYLGLYCEROL LIPASE"/>
    <property type="match status" value="1"/>
</dbReference>
<protein>
    <submittedName>
        <fullName evidence="1">Alpha/beta hydrolase fold protein</fullName>
    </submittedName>
</protein>
<keyword evidence="2" id="KW-1185">Reference proteome</keyword>
<organism evidence="1 2">
    <name type="scientific">Glycocaulis alkaliphilus</name>
    <dbReference type="NCBI Taxonomy" id="1434191"/>
    <lineage>
        <taxon>Bacteria</taxon>
        <taxon>Pseudomonadati</taxon>
        <taxon>Pseudomonadota</taxon>
        <taxon>Alphaproteobacteria</taxon>
        <taxon>Maricaulales</taxon>
        <taxon>Maricaulaceae</taxon>
        <taxon>Glycocaulis</taxon>
    </lineage>
</organism>
<dbReference type="SUPFAM" id="SSF53474">
    <property type="entry name" value="alpha/beta-Hydrolases"/>
    <property type="match status" value="1"/>
</dbReference>
<dbReference type="InterPro" id="IPR000073">
    <property type="entry name" value="AB_hydrolase_1"/>
</dbReference>
<name>A0A3T0E6K9_9PROT</name>
<dbReference type="PRINTS" id="PR00412">
    <property type="entry name" value="EPOXHYDRLASE"/>
</dbReference>
<gene>
    <name evidence="1" type="ORF">X907_0298</name>
</gene>
<dbReference type="InterPro" id="IPR050266">
    <property type="entry name" value="AB_hydrolase_sf"/>
</dbReference>
<dbReference type="RefSeq" id="WP_127565294.1">
    <property type="nucleotide sequence ID" value="NZ_BMFB01000006.1"/>
</dbReference>
<sequence length="300" mass="33335">MAARPSLEDWRKTAQRHDWRGHEIAFWQGGDWSDASKPVLMLIHGFPTASWDWVDMWAPLSARFRLLAPDMIGFGFSAKPPSYDYSIRDQADLHAGLCAALGIAECHVLAHDYGDTVAQELLARHNKSEGGTPKLQSVVFLNGGLFPETHHATFNQKLLHSPIGFLISRLMTQKRFRKGFSEVFGPDTQPDDAALKEFWALVTANGGMPAIGHKLIRYIAERRENRERWVGALQAAQIPLRVIDGGADPVSGAHMVARYRELVPDPDTVILEGIGHYPQVEAPDAVLAAFLDFHGMPQTL</sequence>
<evidence type="ECO:0000313" key="1">
    <source>
        <dbReference type="EMBL" id="AZU02846.1"/>
    </source>
</evidence>